<organism evidence="3 4">
    <name type="scientific">Ferrovibrio terrae</name>
    <dbReference type="NCBI Taxonomy" id="2594003"/>
    <lineage>
        <taxon>Bacteria</taxon>
        <taxon>Pseudomonadati</taxon>
        <taxon>Pseudomonadota</taxon>
        <taxon>Alphaproteobacteria</taxon>
        <taxon>Rhodospirillales</taxon>
        <taxon>Rhodospirillaceae</taxon>
        <taxon>Ferrovibrio</taxon>
    </lineage>
</organism>
<dbReference type="Pfam" id="PF07940">
    <property type="entry name" value="Hepar_II_III_C"/>
    <property type="match status" value="1"/>
</dbReference>
<dbReference type="Gene3D" id="1.50.10.100">
    <property type="entry name" value="Chondroitin AC/alginate lyase"/>
    <property type="match status" value="1"/>
</dbReference>
<proteinExistence type="predicted"/>
<dbReference type="GO" id="GO:0016829">
    <property type="term" value="F:lyase activity"/>
    <property type="evidence" value="ECO:0007669"/>
    <property type="project" value="InterPro"/>
</dbReference>
<dbReference type="GO" id="GO:0030313">
    <property type="term" value="C:cell envelope"/>
    <property type="evidence" value="ECO:0007669"/>
    <property type="project" value="UniProtKB-SubCell"/>
</dbReference>
<evidence type="ECO:0000259" key="2">
    <source>
        <dbReference type="Pfam" id="PF07940"/>
    </source>
</evidence>
<accession>A0A516GYT3</accession>
<evidence type="ECO:0000313" key="3">
    <source>
        <dbReference type="EMBL" id="QDO96667.1"/>
    </source>
</evidence>
<keyword evidence="4" id="KW-1185">Reference proteome</keyword>
<dbReference type="KEGG" id="fer:FNB15_04955"/>
<dbReference type="InterPro" id="IPR008929">
    <property type="entry name" value="Chondroitin_lyas"/>
</dbReference>
<gene>
    <name evidence="3" type="ORF">FNB15_04955</name>
</gene>
<evidence type="ECO:0000256" key="1">
    <source>
        <dbReference type="ARBA" id="ARBA00004196"/>
    </source>
</evidence>
<sequence length="549" mass="58813">MTAASLQDSTGRKLLRRLAAAWYGTRLYALTLPRKAPLELPVLPDDPWTGTVGNADRLFQGRFVFAGAEVASPHAAPWSITPGEAGLDAASHAAWAAGLHGFVWLRDFSSQGGDMARRMARSLVADWIARHSLSIRGLPWQPAIAGRRLTQWLVASHFLLDGADDAFGHDFLLSIARHAAYLKRASATAPAGWPRFDATLGAVYGAEALGHAQDKSAIQALCAALDAQVLADGGHVSRNPSLLYRMLRDLVALWRFLQAVDPERAAMLQPYLDRMAPMLRTLRHGDGGLALFHGGEEENAAQIDLLLELSDAKGKPLASATHSGFERAAAKRALLLLDAAGPPPRVAGTKPHSGLLSFEFSHGKDRLISNCGASRRMGGNWATALSSVSAHSTLCLGGKEPAASAAVSVSRNEQDGAIWFEAEHDGWRAACNRIYRRRLYLSAGGEDLRGEDIVSEGANPTNGMPVEAVLRLHLHPGMHASLLGSGDTVILKTSSGQGWRWRGMGGVVRLEDSVYLGVGGDVRRTQQIVMAGSAGAEPLVFKWALTKIN</sequence>
<dbReference type="InterPro" id="IPR012480">
    <property type="entry name" value="Hepar_II_III_C"/>
</dbReference>
<protein>
    <recommendedName>
        <fullName evidence="2">Heparinase II/III-like C-terminal domain-containing protein</fullName>
    </recommendedName>
</protein>
<dbReference type="Gene3D" id="2.70.98.70">
    <property type="match status" value="1"/>
</dbReference>
<dbReference type="EMBL" id="CP041636">
    <property type="protein sequence ID" value="QDO96667.1"/>
    <property type="molecule type" value="Genomic_DNA"/>
</dbReference>
<dbReference type="Proteomes" id="UP000317496">
    <property type="component" value="Chromosome"/>
</dbReference>
<name>A0A516GYT3_9PROT</name>
<dbReference type="OrthoDB" id="9787373at2"/>
<feature type="domain" description="Heparinase II/III-like C-terminal" evidence="2">
    <location>
        <begin position="313"/>
        <end position="543"/>
    </location>
</feature>
<comment type="subcellular location">
    <subcellularLocation>
        <location evidence="1">Cell envelope</location>
    </subcellularLocation>
</comment>
<dbReference type="RefSeq" id="WP_144067648.1">
    <property type="nucleotide sequence ID" value="NZ_CP041636.1"/>
</dbReference>
<reference evidence="3 4" key="1">
    <citation type="submission" date="2019-07" db="EMBL/GenBank/DDBJ databases">
        <title>Genome sequencing for Ferrovibrio sp. K5.</title>
        <authorList>
            <person name="Park S.-J."/>
        </authorList>
    </citation>
    <scope>NUCLEOTIDE SEQUENCE [LARGE SCALE GENOMIC DNA]</scope>
    <source>
        <strain evidence="3 4">K5</strain>
    </source>
</reference>
<evidence type="ECO:0000313" key="4">
    <source>
        <dbReference type="Proteomes" id="UP000317496"/>
    </source>
</evidence>
<dbReference type="AlphaFoldDB" id="A0A516GYT3"/>